<organism evidence="3">
    <name type="scientific">Streptomyces tabacisoli</name>
    <dbReference type="NCBI Taxonomy" id="3156398"/>
    <lineage>
        <taxon>Bacteria</taxon>
        <taxon>Bacillati</taxon>
        <taxon>Actinomycetota</taxon>
        <taxon>Actinomycetes</taxon>
        <taxon>Kitasatosporales</taxon>
        <taxon>Streptomycetaceae</taxon>
        <taxon>Streptomyces</taxon>
    </lineage>
</organism>
<sequence>MTAPLTPPPHQPPDDNGHGNPWQAPDPMAGHLPPPAPSPAREDGPGLKAELREAVVVFVGVALFGLLLGVLWLWLAPRVPLVSDSTAVYLKDSEGEQAIGIDGTFALLGLAFGAVTALLVFLWRRRGGIGIVVALALGALLGGVLAWRFGIWLGPTRDVAAHAKEVGKGVVFDAPLELKAKGALLAWPLAAMVVHLALTGLFGPRDPDPYAEYYAPRGTDAAPGPEAQGSSM</sequence>
<dbReference type="EMBL" id="CP159534">
    <property type="protein sequence ID" value="XCJ70383.1"/>
    <property type="molecule type" value="Genomic_DNA"/>
</dbReference>
<accession>A0AAU8IPM4</accession>
<feature type="transmembrane region" description="Helical" evidence="2">
    <location>
        <begin position="98"/>
        <end position="122"/>
    </location>
</feature>
<name>A0AAU8IPM4_9ACTN</name>
<evidence type="ECO:0000256" key="1">
    <source>
        <dbReference type="SAM" id="MobiDB-lite"/>
    </source>
</evidence>
<feature type="compositionally biased region" description="Pro residues" evidence="1">
    <location>
        <begin position="1"/>
        <end position="11"/>
    </location>
</feature>
<feature type="transmembrane region" description="Helical" evidence="2">
    <location>
        <begin position="184"/>
        <end position="203"/>
    </location>
</feature>
<reference evidence="3" key="1">
    <citation type="submission" date="2024-06" db="EMBL/GenBank/DDBJ databases">
        <title>Streptomyces sp. strain HUAS MG91 genome sequences.</title>
        <authorList>
            <person name="Mo P."/>
        </authorList>
    </citation>
    <scope>NUCLEOTIDE SEQUENCE</scope>
    <source>
        <strain evidence="3">HUAS MG91</strain>
    </source>
</reference>
<feature type="transmembrane region" description="Helical" evidence="2">
    <location>
        <begin position="54"/>
        <end position="75"/>
    </location>
</feature>
<keyword evidence="2" id="KW-0472">Membrane</keyword>
<feature type="region of interest" description="Disordered" evidence="1">
    <location>
        <begin position="1"/>
        <end position="45"/>
    </location>
</feature>
<keyword evidence="2" id="KW-0812">Transmembrane</keyword>
<dbReference type="KEGG" id="stac:ABII15_10555"/>
<evidence type="ECO:0000256" key="2">
    <source>
        <dbReference type="SAM" id="Phobius"/>
    </source>
</evidence>
<keyword evidence="2" id="KW-1133">Transmembrane helix</keyword>
<gene>
    <name evidence="3" type="ORF">ABII15_10555</name>
</gene>
<feature type="region of interest" description="Disordered" evidence="1">
    <location>
        <begin position="213"/>
        <end position="232"/>
    </location>
</feature>
<proteinExistence type="predicted"/>
<dbReference type="RefSeq" id="WP_353942032.1">
    <property type="nucleotide sequence ID" value="NZ_CP159534.1"/>
</dbReference>
<feature type="transmembrane region" description="Helical" evidence="2">
    <location>
        <begin position="129"/>
        <end position="149"/>
    </location>
</feature>
<protein>
    <submittedName>
        <fullName evidence="3">DUF2567 domain-containing protein</fullName>
    </submittedName>
</protein>
<dbReference type="AlphaFoldDB" id="A0AAU8IPM4"/>
<evidence type="ECO:0000313" key="3">
    <source>
        <dbReference type="EMBL" id="XCJ70383.1"/>
    </source>
</evidence>